<evidence type="ECO:0000256" key="3">
    <source>
        <dbReference type="ARBA" id="ARBA00026104"/>
    </source>
</evidence>
<name>A0A4Y2JWI2_ARAVE</name>
<evidence type="ECO:0000256" key="1">
    <source>
        <dbReference type="ARBA" id="ARBA00008645"/>
    </source>
</evidence>
<evidence type="ECO:0000256" key="8">
    <source>
        <dbReference type="ARBA" id="ARBA00048283"/>
    </source>
</evidence>
<comment type="catalytic activity">
    <reaction evidence="5">
        <text>a 1,2-diacyl-sn-glycerol + H2O = a 2-acylglycerol + a fatty acid + H(+)</text>
        <dbReference type="Rhea" id="RHEA:33275"/>
        <dbReference type="ChEBI" id="CHEBI:15377"/>
        <dbReference type="ChEBI" id="CHEBI:15378"/>
        <dbReference type="ChEBI" id="CHEBI:17389"/>
        <dbReference type="ChEBI" id="CHEBI:17815"/>
        <dbReference type="ChEBI" id="CHEBI:28868"/>
        <dbReference type="EC" id="3.1.1.116"/>
    </reaction>
</comment>
<evidence type="ECO:0000313" key="15">
    <source>
        <dbReference type="Proteomes" id="UP000499080"/>
    </source>
</evidence>
<evidence type="ECO:0000256" key="6">
    <source>
        <dbReference type="ARBA" id="ARBA00043742"/>
    </source>
</evidence>
<comment type="catalytic activity">
    <reaction evidence="6">
        <text>a 1,3-diacyl-sn-glycerol + H2O = a 1-acyl-sn-glycerol + a fatty acid + H(+)</text>
        <dbReference type="Rhea" id="RHEA:38503"/>
        <dbReference type="ChEBI" id="CHEBI:15377"/>
        <dbReference type="ChEBI" id="CHEBI:15378"/>
        <dbReference type="ChEBI" id="CHEBI:28868"/>
        <dbReference type="ChEBI" id="CHEBI:64683"/>
        <dbReference type="ChEBI" id="CHEBI:77272"/>
    </reaction>
</comment>
<evidence type="ECO:0000256" key="9">
    <source>
        <dbReference type="ARBA" id="ARBA00048504"/>
    </source>
</evidence>
<comment type="catalytic activity">
    <reaction evidence="10">
        <text>1-octadecanoyl-2-(9Z-octadecenoyl)-sn-glycerol + H2O = 2-(9Z-octadecenoyl)-glycerol + octadecanoate + H(+)</text>
        <dbReference type="Rhea" id="RHEA:77103"/>
        <dbReference type="ChEBI" id="CHEBI:15377"/>
        <dbReference type="ChEBI" id="CHEBI:15378"/>
        <dbReference type="ChEBI" id="CHEBI:25629"/>
        <dbReference type="ChEBI" id="CHEBI:73990"/>
        <dbReference type="ChEBI" id="CHEBI:75468"/>
    </reaction>
</comment>
<feature type="signal peptide" evidence="12">
    <location>
        <begin position="1"/>
        <end position="19"/>
    </location>
</feature>
<protein>
    <recommendedName>
        <fullName evidence="7">sn-1-specific diacylglycerol lipase ABHD11</fullName>
        <ecNumber evidence="3">3.1.1.116</ecNumber>
    </recommendedName>
    <alternativeName>
        <fullName evidence="4">Alpha/beta hydrolase domain-containing protein 11</fullName>
    </alternativeName>
</protein>
<evidence type="ECO:0000256" key="2">
    <source>
        <dbReference type="ARBA" id="ARBA00022801"/>
    </source>
</evidence>
<gene>
    <name evidence="14" type="primary">abhd11_9</name>
    <name evidence="14" type="ORF">AVEN_56998_1</name>
</gene>
<evidence type="ECO:0000256" key="12">
    <source>
        <dbReference type="SAM" id="SignalP"/>
    </source>
</evidence>
<comment type="catalytic activity">
    <reaction evidence="11">
        <text>1-octadecanoyl-2-(5Z,8Z,11Z,14Z-eicosatetraenoyl)-sn-glycerol + H2O = 2-(5Z,8Z,11Z,14Z-eicosatetraenoyl)-glycerol + octadecanoate + H(+)</text>
        <dbReference type="Rhea" id="RHEA:38507"/>
        <dbReference type="ChEBI" id="CHEBI:15377"/>
        <dbReference type="ChEBI" id="CHEBI:15378"/>
        <dbReference type="ChEBI" id="CHEBI:25629"/>
        <dbReference type="ChEBI" id="CHEBI:52392"/>
        <dbReference type="ChEBI" id="CHEBI:75728"/>
    </reaction>
</comment>
<dbReference type="InterPro" id="IPR000073">
    <property type="entry name" value="AB_hydrolase_1"/>
</dbReference>
<dbReference type="PANTHER" id="PTHR46118:SF4">
    <property type="entry name" value="PROTEIN ABHD11"/>
    <property type="match status" value="1"/>
</dbReference>
<evidence type="ECO:0000256" key="7">
    <source>
        <dbReference type="ARBA" id="ARBA00044064"/>
    </source>
</evidence>
<comment type="similarity">
    <text evidence="1">Belongs to the AB hydrolase superfamily.</text>
</comment>
<evidence type="ECO:0000256" key="11">
    <source>
        <dbReference type="ARBA" id="ARBA00048919"/>
    </source>
</evidence>
<dbReference type="Gene3D" id="3.40.50.1820">
    <property type="entry name" value="alpha/beta hydrolase"/>
    <property type="match status" value="1"/>
</dbReference>
<feature type="domain" description="AB hydrolase-1" evidence="13">
    <location>
        <begin position="53"/>
        <end position="295"/>
    </location>
</feature>
<reference evidence="14 15" key="1">
    <citation type="journal article" date="2019" name="Sci. Rep.">
        <title>Orb-weaving spider Araneus ventricosus genome elucidates the spidroin gene catalogue.</title>
        <authorList>
            <person name="Kono N."/>
            <person name="Nakamura H."/>
            <person name="Ohtoshi R."/>
            <person name="Moran D.A.P."/>
            <person name="Shinohara A."/>
            <person name="Yoshida Y."/>
            <person name="Fujiwara M."/>
            <person name="Mori M."/>
            <person name="Tomita M."/>
            <person name="Arakawa K."/>
        </authorList>
    </citation>
    <scope>NUCLEOTIDE SEQUENCE [LARGE SCALE GENOMIC DNA]</scope>
</reference>
<dbReference type="SUPFAM" id="SSF53474">
    <property type="entry name" value="alpha/beta-Hydrolases"/>
    <property type="match status" value="1"/>
</dbReference>
<dbReference type="GO" id="GO:0016787">
    <property type="term" value="F:hydrolase activity"/>
    <property type="evidence" value="ECO:0007669"/>
    <property type="project" value="UniProtKB-KW"/>
</dbReference>
<dbReference type="EC" id="3.1.1.116" evidence="3"/>
<dbReference type="Proteomes" id="UP000499080">
    <property type="component" value="Unassembled WGS sequence"/>
</dbReference>
<evidence type="ECO:0000256" key="5">
    <source>
        <dbReference type="ARBA" id="ARBA00043667"/>
    </source>
</evidence>
<dbReference type="EMBL" id="BGPR01003940">
    <property type="protein sequence ID" value="GBM94135.1"/>
    <property type="molecule type" value="Genomic_DNA"/>
</dbReference>
<dbReference type="PRINTS" id="PR00111">
    <property type="entry name" value="ABHYDROLASE"/>
</dbReference>
<sequence length="310" mass="34841">MQLLSILVCFSTFLQASLSLPLLASKPKPVNLEFSCMEVFDPKSKDFKHDDAPVILLHGLTGNKESWHGVFEIIAWSTKRKVCIADLRNHGQSPWNDEEYDVVSMTEDVKHLMDRIKAPKAIVLGHSLGGRIAVHLALNYPEKVEKAIVVDMRPNGITPEALKGVQFYARVLKEIEKLIPQGVTEKEAKEEVLMLIKEHLEKMNITYQLDDLNLIPVKCSNGKCQLNTNPVLLDAVLRNINELLNESSGRFDGPALFIYGAESSFRVGEDESNIKKLFPNAKLVPVEGADHILHTFKKFTTEVIKFINSK</sequence>
<evidence type="ECO:0000313" key="14">
    <source>
        <dbReference type="EMBL" id="GBM94135.1"/>
    </source>
</evidence>
<evidence type="ECO:0000256" key="4">
    <source>
        <dbReference type="ARBA" id="ARBA00042703"/>
    </source>
</evidence>
<keyword evidence="15" id="KW-1185">Reference proteome</keyword>
<keyword evidence="2" id="KW-0378">Hydrolase</keyword>
<comment type="catalytic activity">
    <reaction evidence="8">
        <text>1-octadecanoyl-2-(4Z,7Z,10Z,13Z,16Z,19Z-docosahexaenoyl)-sn-glycerol + H2O = 2-(4Z,7Z,10Z,13Z,16Z,19Z-docosahexaenoyl)-glycerol + octadecanoate + H(+)</text>
        <dbReference type="Rhea" id="RHEA:77107"/>
        <dbReference type="ChEBI" id="CHEBI:15377"/>
        <dbReference type="ChEBI" id="CHEBI:15378"/>
        <dbReference type="ChEBI" id="CHEBI:25629"/>
        <dbReference type="ChEBI" id="CHEBI:77129"/>
        <dbReference type="ChEBI" id="CHEBI:186738"/>
    </reaction>
</comment>
<comment type="caution">
    <text evidence="14">The sequence shown here is derived from an EMBL/GenBank/DDBJ whole genome shotgun (WGS) entry which is preliminary data.</text>
</comment>
<comment type="catalytic activity">
    <reaction evidence="9">
        <text>1,2-didecanoylglycerol + H2O = decanoylglycerol + decanoate + H(+)</text>
        <dbReference type="Rhea" id="RHEA:48596"/>
        <dbReference type="ChEBI" id="CHEBI:11152"/>
        <dbReference type="ChEBI" id="CHEBI:15377"/>
        <dbReference type="ChEBI" id="CHEBI:15378"/>
        <dbReference type="ChEBI" id="CHEBI:27689"/>
        <dbReference type="ChEBI" id="CHEBI:90605"/>
    </reaction>
</comment>
<dbReference type="PANTHER" id="PTHR46118">
    <property type="entry name" value="PROTEIN ABHD11"/>
    <property type="match status" value="1"/>
</dbReference>
<dbReference type="InterPro" id="IPR029058">
    <property type="entry name" value="AB_hydrolase_fold"/>
</dbReference>
<organism evidence="14 15">
    <name type="scientific">Araneus ventricosus</name>
    <name type="common">Orbweaver spider</name>
    <name type="synonym">Epeira ventricosa</name>
    <dbReference type="NCBI Taxonomy" id="182803"/>
    <lineage>
        <taxon>Eukaryota</taxon>
        <taxon>Metazoa</taxon>
        <taxon>Ecdysozoa</taxon>
        <taxon>Arthropoda</taxon>
        <taxon>Chelicerata</taxon>
        <taxon>Arachnida</taxon>
        <taxon>Araneae</taxon>
        <taxon>Araneomorphae</taxon>
        <taxon>Entelegynae</taxon>
        <taxon>Araneoidea</taxon>
        <taxon>Araneidae</taxon>
        <taxon>Araneus</taxon>
    </lineage>
</organism>
<proteinExistence type="inferred from homology"/>
<accession>A0A4Y2JWI2</accession>
<evidence type="ECO:0000256" key="10">
    <source>
        <dbReference type="ARBA" id="ARBA00048513"/>
    </source>
</evidence>
<keyword evidence="12" id="KW-0732">Signal</keyword>
<feature type="chain" id="PRO_5021269540" description="sn-1-specific diacylglycerol lipase ABHD11" evidence="12">
    <location>
        <begin position="20"/>
        <end position="310"/>
    </location>
</feature>
<dbReference type="OrthoDB" id="8119704at2759"/>
<dbReference type="AlphaFoldDB" id="A0A4Y2JWI2"/>
<evidence type="ECO:0000259" key="13">
    <source>
        <dbReference type="Pfam" id="PF00561"/>
    </source>
</evidence>
<dbReference type="Pfam" id="PF00561">
    <property type="entry name" value="Abhydrolase_1"/>
    <property type="match status" value="1"/>
</dbReference>